<gene>
    <name evidence="2" type="ORF">F0L68_35460</name>
</gene>
<dbReference type="SMART" id="SM00470">
    <property type="entry name" value="ParB"/>
    <property type="match status" value="1"/>
</dbReference>
<reference evidence="2 3" key="2">
    <citation type="submission" date="2019-09" db="EMBL/GenBank/DDBJ databases">
        <authorList>
            <person name="Jin C."/>
        </authorList>
    </citation>
    <scope>NUCLEOTIDE SEQUENCE [LARGE SCALE GENOMIC DNA]</scope>
    <source>
        <strain evidence="2 3">AN110305</strain>
    </source>
</reference>
<protein>
    <recommendedName>
        <fullName evidence="1">ParB-like N-terminal domain-containing protein</fullName>
    </recommendedName>
</protein>
<dbReference type="GO" id="GO:0005694">
    <property type="term" value="C:chromosome"/>
    <property type="evidence" value="ECO:0007669"/>
    <property type="project" value="TreeGrafter"/>
</dbReference>
<dbReference type="EMBL" id="VUOB01000075">
    <property type="protein sequence ID" value="KAA2252354.1"/>
    <property type="molecule type" value="Genomic_DNA"/>
</dbReference>
<dbReference type="Pfam" id="PF02195">
    <property type="entry name" value="ParB_N"/>
    <property type="match status" value="1"/>
</dbReference>
<comment type="caution">
    <text evidence="2">The sequence shown here is derived from an EMBL/GenBank/DDBJ whole genome shotgun (WGS) entry which is preliminary data.</text>
</comment>
<evidence type="ECO:0000259" key="1">
    <source>
        <dbReference type="SMART" id="SM00470"/>
    </source>
</evidence>
<dbReference type="InterPro" id="IPR036086">
    <property type="entry name" value="ParB/Sulfiredoxin_sf"/>
</dbReference>
<dbReference type="Proteomes" id="UP000323454">
    <property type="component" value="Unassembled WGS sequence"/>
</dbReference>
<feature type="domain" description="ParB-like N-terminal" evidence="1">
    <location>
        <begin position="24"/>
        <end position="113"/>
    </location>
</feature>
<evidence type="ECO:0000313" key="3">
    <source>
        <dbReference type="Proteomes" id="UP000323454"/>
    </source>
</evidence>
<dbReference type="SUPFAM" id="SSF109709">
    <property type="entry name" value="KorB DNA-binding domain-like"/>
    <property type="match status" value="1"/>
</dbReference>
<organism evidence="2 3">
    <name type="scientific">Solihabitans fulvus</name>
    <dbReference type="NCBI Taxonomy" id="1892852"/>
    <lineage>
        <taxon>Bacteria</taxon>
        <taxon>Bacillati</taxon>
        <taxon>Actinomycetota</taxon>
        <taxon>Actinomycetes</taxon>
        <taxon>Pseudonocardiales</taxon>
        <taxon>Pseudonocardiaceae</taxon>
        <taxon>Solihabitans</taxon>
    </lineage>
</organism>
<dbReference type="InterPro" id="IPR003115">
    <property type="entry name" value="ParB_N"/>
</dbReference>
<dbReference type="RefSeq" id="WP_149854278.1">
    <property type="nucleotide sequence ID" value="NZ_VUOB01000075.1"/>
</dbReference>
<dbReference type="InterPro" id="IPR050336">
    <property type="entry name" value="Chromosome_partition/occlusion"/>
</dbReference>
<sequence>MTTTESPDAAIPAARTEQPAPTLLHVDPRTLVVEANVRTEARLDKDFVATIREHGVLTPIRAWRAQTGELTVVMGKRRTLGAIEAGCQTVPVHVVEAPSAEAARIVFQLIENDHRTALRDAERAQAYHQLSLLGMPAALIARRTCTHRKQVDTALRVGASELAAKAIDRFELTLDQAATLVEFEDDTEAVKALTVAAKKRPDQFEHIAQRLRDERRDTAARADLAAHLAEAGATVIDPISHDDHKARRLDELLVSQEVPSALTPDVHKDCPGDAAFVSEQGWGEHRTVVAVFVCRDWQAHGHMLRYPTATSGVKQPMTEADKLQRRTTIANNKAWDSAVAVRERWLTGFLAGKTPPKDAQRWIAVMLAKGSHALRRAMEDGHATAAKLLRLRTKPATPAAGANPVSVAASKAGPERATMITLAVLLAGLEKAVTREAWRNPTEADRDYFTALQHWGYPLSDVEQLVITPPVGVQQDAQ</sequence>
<reference evidence="2 3" key="1">
    <citation type="submission" date="2019-09" db="EMBL/GenBank/DDBJ databases">
        <title>Goodfellowia gen. nov., a new genus of the Pseudonocardineae related to Actinoalloteichus, containing Goodfellowia coeruleoviolacea gen. nov., comb. nov. gen. nov., comb. nov.</title>
        <authorList>
            <person name="Labeda D."/>
        </authorList>
    </citation>
    <scope>NUCLEOTIDE SEQUENCE [LARGE SCALE GENOMIC DNA]</scope>
    <source>
        <strain evidence="2 3">AN110305</strain>
    </source>
</reference>
<dbReference type="SUPFAM" id="SSF110849">
    <property type="entry name" value="ParB/Sulfiredoxin"/>
    <property type="match status" value="1"/>
</dbReference>
<dbReference type="AlphaFoldDB" id="A0A5B2WN04"/>
<keyword evidence="3" id="KW-1185">Reference proteome</keyword>
<dbReference type="PANTHER" id="PTHR33375">
    <property type="entry name" value="CHROMOSOME-PARTITIONING PROTEIN PARB-RELATED"/>
    <property type="match status" value="1"/>
</dbReference>
<name>A0A5B2WN04_9PSEU</name>
<evidence type="ECO:0000313" key="2">
    <source>
        <dbReference type="EMBL" id="KAA2252354.1"/>
    </source>
</evidence>
<proteinExistence type="predicted"/>
<dbReference type="OrthoDB" id="3846919at2"/>
<dbReference type="GO" id="GO:0007059">
    <property type="term" value="P:chromosome segregation"/>
    <property type="evidence" value="ECO:0007669"/>
    <property type="project" value="TreeGrafter"/>
</dbReference>
<dbReference type="Gene3D" id="3.90.1530.10">
    <property type="entry name" value="Conserved hypothetical protein from pyrococcus furiosus pfu- 392566-001, ParB domain"/>
    <property type="match status" value="1"/>
</dbReference>
<dbReference type="PANTHER" id="PTHR33375:SF1">
    <property type="entry name" value="CHROMOSOME-PARTITIONING PROTEIN PARB-RELATED"/>
    <property type="match status" value="1"/>
</dbReference>
<accession>A0A5B2WN04</accession>
<dbReference type="Gene3D" id="1.10.10.2830">
    <property type="match status" value="1"/>
</dbReference>